<name>A0A8J4ASZ0_9CHLO</name>
<reference evidence="2" key="1">
    <citation type="journal article" date="2021" name="Proc. Natl. Acad. Sci. U.S.A.">
        <title>Three genomes in the algal genus Volvox reveal the fate of a haploid sex-determining region after a transition to homothallism.</title>
        <authorList>
            <person name="Yamamoto K."/>
            <person name="Hamaji T."/>
            <person name="Kawai-Toyooka H."/>
            <person name="Matsuzaki R."/>
            <person name="Takahashi F."/>
            <person name="Nishimura Y."/>
            <person name="Kawachi M."/>
            <person name="Noguchi H."/>
            <person name="Minakuchi Y."/>
            <person name="Umen J.G."/>
            <person name="Toyoda A."/>
            <person name="Nozaki H."/>
        </authorList>
    </citation>
    <scope>NUCLEOTIDE SEQUENCE</scope>
    <source>
        <strain evidence="2">NIES-3780</strain>
    </source>
</reference>
<accession>A0A8J4ASZ0</accession>
<evidence type="ECO:0000313" key="2">
    <source>
        <dbReference type="EMBL" id="GIL47241.1"/>
    </source>
</evidence>
<dbReference type="AlphaFoldDB" id="A0A8J4ASZ0"/>
<proteinExistence type="predicted"/>
<keyword evidence="3" id="KW-1185">Reference proteome</keyword>
<feature type="compositionally biased region" description="Low complexity" evidence="1">
    <location>
        <begin position="45"/>
        <end position="58"/>
    </location>
</feature>
<sequence length="110" mass="11379">MQACIEVSQRYSKVMGPAEQMQLAAAVLPLAGQRADRVVTKRTQKAQAQPSAAAAAPAPAVPGPDTVGSSEMLTDVPAVASGAGPAAAKRSGRRRRWQRAKEAATVTDVK</sequence>
<evidence type="ECO:0000256" key="1">
    <source>
        <dbReference type="SAM" id="MobiDB-lite"/>
    </source>
</evidence>
<evidence type="ECO:0000313" key="3">
    <source>
        <dbReference type="Proteomes" id="UP000747399"/>
    </source>
</evidence>
<organism evidence="2 3">
    <name type="scientific">Volvox africanus</name>
    <dbReference type="NCBI Taxonomy" id="51714"/>
    <lineage>
        <taxon>Eukaryota</taxon>
        <taxon>Viridiplantae</taxon>
        <taxon>Chlorophyta</taxon>
        <taxon>core chlorophytes</taxon>
        <taxon>Chlorophyceae</taxon>
        <taxon>CS clade</taxon>
        <taxon>Chlamydomonadales</taxon>
        <taxon>Volvocaceae</taxon>
        <taxon>Volvox</taxon>
    </lineage>
</organism>
<feature type="compositionally biased region" description="Low complexity" evidence="1">
    <location>
        <begin position="76"/>
        <end position="89"/>
    </location>
</feature>
<feature type="region of interest" description="Disordered" evidence="1">
    <location>
        <begin position="38"/>
        <end position="110"/>
    </location>
</feature>
<dbReference type="EMBL" id="BNCO01000004">
    <property type="protein sequence ID" value="GIL47241.1"/>
    <property type="molecule type" value="Genomic_DNA"/>
</dbReference>
<protein>
    <submittedName>
        <fullName evidence="2">Uncharacterized protein</fullName>
    </submittedName>
</protein>
<gene>
    <name evidence="2" type="ORF">Vafri_4107</name>
</gene>
<dbReference type="Proteomes" id="UP000747399">
    <property type="component" value="Unassembled WGS sequence"/>
</dbReference>
<comment type="caution">
    <text evidence="2">The sequence shown here is derived from an EMBL/GenBank/DDBJ whole genome shotgun (WGS) entry which is preliminary data.</text>
</comment>